<evidence type="ECO:0000313" key="4">
    <source>
        <dbReference type="Proteomes" id="UP000887568"/>
    </source>
</evidence>
<keyword evidence="1" id="KW-1133">Transmembrane helix</keyword>
<dbReference type="InterPro" id="IPR030395">
    <property type="entry name" value="GP_PDE_dom"/>
</dbReference>
<evidence type="ECO:0000259" key="2">
    <source>
        <dbReference type="PROSITE" id="PS51704"/>
    </source>
</evidence>
<feature type="domain" description="GP-PDE" evidence="2">
    <location>
        <begin position="75"/>
        <end position="335"/>
    </location>
</feature>
<dbReference type="Gene3D" id="3.20.20.190">
    <property type="entry name" value="Phosphatidylinositol (PI) phosphodiesterase"/>
    <property type="match status" value="1"/>
</dbReference>
<dbReference type="Proteomes" id="UP000887568">
    <property type="component" value="Unplaced"/>
</dbReference>
<evidence type="ECO:0000256" key="1">
    <source>
        <dbReference type="SAM" id="Phobius"/>
    </source>
</evidence>
<dbReference type="Pfam" id="PF03009">
    <property type="entry name" value="GDPD"/>
    <property type="match status" value="1"/>
</dbReference>
<evidence type="ECO:0000313" key="3">
    <source>
        <dbReference type="EnsemblMetazoa" id="XP_038048323.1"/>
    </source>
</evidence>
<dbReference type="PANTHER" id="PTHR46320:SF1">
    <property type="entry name" value="GLYCEROPHOSPHODIESTER PHOSPHODIESTERASE 1"/>
    <property type="match status" value="1"/>
</dbReference>
<keyword evidence="4" id="KW-1185">Reference proteome</keyword>
<dbReference type="GO" id="GO:0006644">
    <property type="term" value="P:phospholipid metabolic process"/>
    <property type="evidence" value="ECO:0007669"/>
    <property type="project" value="TreeGrafter"/>
</dbReference>
<dbReference type="AlphaFoldDB" id="A0A913Z970"/>
<dbReference type="GO" id="GO:0008889">
    <property type="term" value="F:glycerophosphodiester phosphodiesterase activity"/>
    <property type="evidence" value="ECO:0007669"/>
    <property type="project" value="TreeGrafter"/>
</dbReference>
<proteinExistence type="predicted"/>
<dbReference type="PROSITE" id="PS51704">
    <property type="entry name" value="GP_PDE"/>
    <property type="match status" value="1"/>
</dbReference>
<dbReference type="RefSeq" id="XP_038048323.1">
    <property type="nucleotide sequence ID" value="XM_038192395.1"/>
</dbReference>
<dbReference type="OMA" id="EFNLHIG"/>
<keyword evidence="1" id="KW-0472">Membrane</keyword>
<feature type="transmembrane region" description="Helical" evidence="1">
    <location>
        <begin position="7"/>
        <end position="32"/>
    </location>
</feature>
<dbReference type="GO" id="GO:0006580">
    <property type="term" value="P:ethanolamine metabolic process"/>
    <property type="evidence" value="ECO:0007669"/>
    <property type="project" value="TreeGrafter"/>
</dbReference>
<dbReference type="GO" id="GO:0070291">
    <property type="term" value="P:N-acylethanolamine metabolic process"/>
    <property type="evidence" value="ECO:0007669"/>
    <property type="project" value="TreeGrafter"/>
</dbReference>
<dbReference type="PANTHER" id="PTHR46320">
    <property type="entry name" value="GLYCEROPHOSPHODIESTER PHOSPHODIESTERASE 1"/>
    <property type="match status" value="1"/>
</dbReference>
<keyword evidence="1" id="KW-0812">Transmembrane</keyword>
<name>A0A913Z970_PATMI</name>
<dbReference type="InterPro" id="IPR017946">
    <property type="entry name" value="PLC-like_Pdiesterase_TIM-brl"/>
</dbReference>
<feature type="transmembrane region" description="Helical" evidence="1">
    <location>
        <begin position="38"/>
        <end position="55"/>
    </location>
</feature>
<dbReference type="GeneID" id="119722339"/>
<dbReference type="GO" id="GO:0005886">
    <property type="term" value="C:plasma membrane"/>
    <property type="evidence" value="ECO:0007669"/>
    <property type="project" value="TreeGrafter"/>
</dbReference>
<accession>A0A913Z970</accession>
<reference evidence="3" key="1">
    <citation type="submission" date="2022-11" db="UniProtKB">
        <authorList>
            <consortium name="EnsemblMetazoa"/>
        </authorList>
    </citation>
    <scope>IDENTIFICATION</scope>
</reference>
<protein>
    <recommendedName>
        <fullName evidence="2">GP-PDE domain-containing protein</fullName>
    </recommendedName>
</protein>
<sequence length="335" mass="37645">MASHVILTIFVHVFAAFSLIFCPLILSLGWLLPVEWCFWIAVTLLSASVSALWMYRLQQPNDSQLEAFFGDSWPNRAVCHRGAAGDAPENTLVAFREARKNGATFVEFDVALTKDKAPVIFHDDTVDRTTDATGALKDLTLDEVLKLNAAAKDPLRDKFPHASIPTLEEATVECLGLGMNIFFDVKDWSTEMVNALTALFQRHTELYQKGMVCSFFPMLSYKIRRQDPAILTALTTCTTTVQYGFGCDVTGPIWKRYPCILADYLLVWCQSAWLWILCGNAATLLDKKIVTEGTVDYWAQRGIKTVVWTVNDNTEKEYFHKCLKCGIITDNVKSS</sequence>
<dbReference type="EnsemblMetazoa" id="XM_038192395.1">
    <property type="protein sequence ID" value="XP_038048323.1"/>
    <property type="gene ID" value="LOC119722339"/>
</dbReference>
<organism evidence="3 4">
    <name type="scientific">Patiria miniata</name>
    <name type="common">Bat star</name>
    <name type="synonym">Asterina miniata</name>
    <dbReference type="NCBI Taxonomy" id="46514"/>
    <lineage>
        <taxon>Eukaryota</taxon>
        <taxon>Metazoa</taxon>
        <taxon>Echinodermata</taxon>
        <taxon>Eleutherozoa</taxon>
        <taxon>Asterozoa</taxon>
        <taxon>Asteroidea</taxon>
        <taxon>Valvatacea</taxon>
        <taxon>Valvatida</taxon>
        <taxon>Asterinidae</taxon>
        <taxon>Patiria</taxon>
    </lineage>
</organism>
<dbReference type="OrthoDB" id="197419at2759"/>
<dbReference type="SUPFAM" id="SSF51695">
    <property type="entry name" value="PLC-like phosphodiesterases"/>
    <property type="match status" value="1"/>
</dbReference>